<proteinExistence type="predicted"/>
<dbReference type="AlphaFoldDB" id="A0A5B7FFC3"/>
<name>A0A5B7FFC3_PORTR</name>
<accession>A0A5B7FFC3</accession>
<organism evidence="2 3">
    <name type="scientific">Portunus trituberculatus</name>
    <name type="common">Swimming crab</name>
    <name type="synonym">Neptunus trituberculatus</name>
    <dbReference type="NCBI Taxonomy" id="210409"/>
    <lineage>
        <taxon>Eukaryota</taxon>
        <taxon>Metazoa</taxon>
        <taxon>Ecdysozoa</taxon>
        <taxon>Arthropoda</taxon>
        <taxon>Crustacea</taxon>
        <taxon>Multicrustacea</taxon>
        <taxon>Malacostraca</taxon>
        <taxon>Eumalacostraca</taxon>
        <taxon>Eucarida</taxon>
        <taxon>Decapoda</taxon>
        <taxon>Pleocyemata</taxon>
        <taxon>Brachyura</taxon>
        <taxon>Eubrachyura</taxon>
        <taxon>Portunoidea</taxon>
        <taxon>Portunidae</taxon>
        <taxon>Portuninae</taxon>
        <taxon>Portunus</taxon>
    </lineage>
</organism>
<evidence type="ECO:0000313" key="3">
    <source>
        <dbReference type="Proteomes" id="UP000324222"/>
    </source>
</evidence>
<keyword evidence="3" id="KW-1185">Reference proteome</keyword>
<dbReference type="EMBL" id="VSRR010006187">
    <property type="protein sequence ID" value="MPC44227.1"/>
    <property type="molecule type" value="Genomic_DNA"/>
</dbReference>
<comment type="caution">
    <text evidence="2">The sequence shown here is derived from an EMBL/GenBank/DDBJ whole genome shotgun (WGS) entry which is preliminary data.</text>
</comment>
<feature type="chain" id="PRO_5022807360" evidence="1">
    <location>
        <begin position="18"/>
        <end position="79"/>
    </location>
</feature>
<dbReference type="Proteomes" id="UP000324222">
    <property type="component" value="Unassembled WGS sequence"/>
</dbReference>
<feature type="signal peptide" evidence="1">
    <location>
        <begin position="1"/>
        <end position="17"/>
    </location>
</feature>
<gene>
    <name evidence="2" type="ORF">E2C01_037893</name>
</gene>
<sequence>MWATGTAIALALEAAAGRTLPAVYLAAPDKSSIVLIHLAIVSFDTGGHDEFRTLSRNASFSHVFLDTRQAINLMCCMMG</sequence>
<reference evidence="2 3" key="1">
    <citation type="submission" date="2019-05" db="EMBL/GenBank/DDBJ databases">
        <title>Another draft genome of Portunus trituberculatus and its Hox gene families provides insights of decapod evolution.</title>
        <authorList>
            <person name="Jeong J.-H."/>
            <person name="Song I."/>
            <person name="Kim S."/>
            <person name="Choi T."/>
            <person name="Kim D."/>
            <person name="Ryu S."/>
            <person name="Kim W."/>
        </authorList>
    </citation>
    <scope>NUCLEOTIDE SEQUENCE [LARGE SCALE GENOMIC DNA]</scope>
    <source>
        <tissue evidence="2">Muscle</tissue>
    </source>
</reference>
<keyword evidence="1" id="KW-0732">Signal</keyword>
<protein>
    <submittedName>
        <fullName evidence="2">Uncharacterized protein</fullName>
    </submittedName>
</protein>
<evidence type="ECO:0000256" key="1">
    <source>
        <dbReference type="SAM" id="SignalP"/>
    </source>
</evidence>
<evidence type="ECO:0000313" key="2">
    <source>
        <dbReference type="EMBL" id="MPC44227.1"/>
    </source>
</evidence>